<name>A0ACC0Q5N9_RHOML</name>
<sequence>MRSSGCLQEEALFAVNCRRRAKKGYQKKVSCIPKSEVLVSPIAVVFDQKYLPVHVEEAYHLRGIKYAGGK</sequence>
<proteinExistence type="predicted"/>
<gene>
    <name evidence="1" type="ORF">RHMOL_Rhmol01G0218900</name>
</gene>
<dbReference type="EMBL" id="CM046388">
    <property type="protein sequence ID" value="KAI8572684.1"/>
    <property type="molecule type" value="Genomic_DNA"/>
</dbReference>
<evidence type="ECO:0000313" key="1">
    <source>
        <dbReference type="EMBL" id="KAI8572684.1"/>
    </source>
</evidence>
<reference evidence="1" key="1">
    <citation type="submission" date="2022-02" db="EMBL/GenBank/DDBJ databases">
        <title>Plant Genome Project.</title>
        <authorList>
            <person name="Zhang R.-G."/>
        </authorList>
    </citation>
    <scope>NUCLEOTIDE SEQUENCE</scope>
    <source>
        <strain evidence="1">AT1</strain>
    </source>
</reference>
<accession>A0ACC0Q5N9</accession>
<dbReference type="Proteomes" id="UP001062846">
    <property type="component" value="Chromosome 1"/>
</dbReference>
<comment type="caution">
    <text evidence="1">The sequence shown here is derived from an EMBL/GenBank/DDBJ whole genome shotgun (WGS) entry which is preliminary data.</text>
</comment>
<protein>
    <submittedName>
        <fullName evidence="1">Uncharacterized protein</fullName>
    </submittedName>
</protein>
<organism evidence="1 2">
    <name type="scientific">Rhododendron molle</name>
    <name type="common">Chinese azalea</name>
    <name type="synonym">Azalea mollis</name>
    <dbReference type="NCBI Taxonomy" id="49168"/>
    <lineage>
        <taxon>Eukaryota</taxon>
        <taxon>Viridiplantae</taxon>
        <taxon>Streptophyta</taxon>
        <taxon>Embryophyta</taxon>
        <taxon>Tracheophyta</taxon>
        <taxon>Spermatophyta</taxon>
        <taxon>Magnoliopsida</taxon>
        <taxon>eudicotyledons</taxon>
        <taxon>Gunneridae</taxon>
        <taxon>Pentapetalae</taxon>
        <taxon>asterids</taxon>
        <taxon>Ericales</taxon>
        <taxon>Ericaceae</taxon>
        <taxon>Ericoideae</taxon>
        <taxon>Rhodoreae</taxon>
        <taxon>Rhododendron</taxon>
    </lineage>
</organism>
<evidence type="ECO:0000313" key="2">
    <source>
        <dbReference type="Proteomes" id="UP001062846"/>
    </source>
</evidence>
<keyword evidence="2" id="KW-1185">Reference proteome</keyword>